<dbReference type="InterPro" id="IPR006094">
    <property type="entry name" value="Oxid_FAD_bind_N"/>
</dbReference>
<evidence type="ECO:0000256" key="3">
    <source>
        <dbReference type="ARBA" id="ARBA00022827"/>
    </source>
</evidence>
<comment type="similarity">
    <text evidence="1">Belongs to the oxygen-dependent FAD-linked oxidoreductase family.</text>
</comment>
<feature type="domain" description="FAD-binding PCMH-type" evidence="5">
    <location>
        <begin position="83"/>
        <end position="271"/>
    </location>
</feature>
<evidence type="ECO:0000256" key="2">
    <source>
        <dbReference type="ARBA" id="ARBA00022630"/>
    </source>
</evidence>
<dbReference type="RefSeq" id="XP_033688800.1">
    <property type="nucleotide sequence ID" value="XM_033828241.1"/>
</dbReference>
<reference evidence="6" key="1">
    <citation type="journal article" date="2020" name="Stud. Mycol.">
        <title>101 Dothideomycetes genomes: a test case for predicting lifestyles and emergence of pathogens.</title>
        <authorList>
            <person name="Haridas S."/>
            <person name="Albert R."/>
            <person name="Binder M."/>
            <person name="Bloem J."/>
            <person name="Labutti K."/>
            <person name="Salamov A."/>
            <person name="Andreopoulos B."/>
            <person name="Baker S."/>
            <person name="Barry K."/>
            <person name="Bills G."/>
            <person name="Bluhm B."/>
            <person name="Cannon C."/>
            <person name="Castanera R."/>
            <person name="Culley D."/>
            <person name="Daum C."/>
            <person name="Ezra D."/>
            <person name="Gonzalez J."/>
            <person name="Henrissat B."/>
            <person name="Kuo A."/>
            <person name="Liang C."/>
            <person name="Lipzen A."/>
            <person name="Lutzoni F."/>
            <person name="Magnuson J."/>
            <person name="Mondo S."/>
            <person name="Nolan M."/>
            <person name="Ohm R."/>
            <person name="Pangilinan J."/>
            <person name="Park H.-J."/>
            <person name="Ramirez L."/>
            <person name="Alfaro M."/>
            <person name="Sun H."/>
            <person name="Tritt A."/>
            <person name="Yoshinaga Y."/>
            <person name="Zwiers L.-H."/>
            <person name="Turgeon B."/>
            <person name="Goodwin S."/>
            <person name="Spatafora J."/>
            <person name="Crous P."/>
            <person name="Grigoriev I."/>
        </authorList>
    </citation>
    <scope>NUCLEOTIDE SEQUENCE</scope>
    <source>
        <strain evidence="6">CBS 122368</strain>
    </source>
</reference>
<name>A0A6A6ITR2_9PLEO</name>
<evidence type="ECO:0000256" key="4">
    <source>
        <dbReference type="ARBA" id="ARBA00023002"/>
    </source>
</evidence>
<dbReference type="PROSITE" id="PS51387">
    <property type="entry name" value="FAD_PCMH"/>
    <property type="match status" value="1"/>
</dbReference>
<dbReference type="GO" id="GO:0016491">
    <property type="term" value="F:oxidoreductase activity"/>
    <property type="evidence" value="ECO:0007669"/>
    <property type="project" value="UniProtKB-KW"/>
</dbReference>
<evidence type="ECO:0000313" key="7">
    <source>
        <dbReference type="Proteomes" id="UP000800094"/>
    </source>
</evidence>
<proteinExistence type="inferred from homology"/>
<dbReference type="Gene3D" id="3.30.43.10">
    <property type="entry name" value="Uridine Diphospho-n-acetylenolpyruvylglucosamine Reductase, domain 2"/>
    <property type="match status" value="1"/>
</dbReference>
<keyword evidence="3" id="KW-0274">FAD</keyword>
<dbReference type="Pfam" id="PF01565">
    <property type="entry name" value="FAD_binding_4"/>
    <property type="match status" value="1"/>
</dbReference>
<dbReference type="OrthoDB" id="2151789at2759"/>
<dbReference type="Gene3D" id="3.40.462.20">
    <property type="match status" value="1"/>
</dbReference>
<dbReference type="PANTHER" id="PTHR42973:SF4">
    <property type="entry name" value="FAD BINDING DOMAIN PROTEIN"/>
    <property type="match status" value="1"/>
</dbReference>
<dbReference type="InterPro" id="IPR050416">
    <property type="entry name" value="FAD-linked_Oxidoreductase"/>
</dbReference>
<dbReference type="AlphaFoldDB" id="A0A6A6ITR2"/>
<keyword evidence="7" id="KW-1185">Reference proteome</keyword>
<dbReference type="InterPro" id="IPR016169">
    <property type="entry name" value="FAD-bd_PCMH_sub2"/>
</dbReference>
<dbReference type="Proteomes" id="UP000800094">
    <property type="component" value="Unassembled WGS sequence"/>
</dbReference>
<protein>
    <submittedName>
        <fullName evidence="6">FAD binding domain-containing protein</fullName>
    </submittedName>
</protein>
<evidence type="ECO:0000313" key="6">
    <source>
        <dbReference type="EMBL" id="KAF2253796.1"/>
    </source>
</evidence>
<keyword evidence="2" id="KW-0285">Flavoprotein</keyword>
<dbReference type="GeneID" id="54581571"/>
<dbReference type="GO" id="GO:0071949">
    <property type="term" value="F:FAD binding"/>
    <property type="evidence" value="ECO:0007669"/>
    <property type="project" value="InterPro"/>
</dbReference>
<evidence type="ECO:0000256" key="1">
    <source>
        <dbReference type="ARBA" id="ARBA00005466"/>
    </source>
</evidence>
<accession>A0A6A6ITR2</accession>
<sequence length="550" mass="60096">MALSTPSVTTLALVVVFAFIIHRWRTTSTSGPTANPDFESKLTEAARRLSKELAVALPDSVILPHDTVAFSDSMNFYWAQQECEAVPACVVRPRDVQELSTAVAILKREFDARKSQRKEGKESEGAEGLFAIRSGGRNHIVGAASIVGGVLIDLSLFNKITLSEDGSSVAIGPGTRWKDVYESLERNGLTVLGSRNSTVGVGGYTLGGGISFFSAQFGLTCANMSSYEVVLASGSVVTASASTNPNLWRALKGGSNNFGIVTQFTARTLPSTKIWSGFLYMPSSQAPKVLRAYQEYMARTDSSDPKYDVHAAGPMACFTYLHKLGIQAIAVHMAHTNPPKDEKKWPTSWETTSFKNLWRFWSTCKIRTIPGASEELNATNPPGRRQTFGTTTVKNDLATLEAIHAVYCDAIPEIRRMNIKNMSWTLVLQPLVTTWARKGDPTPLGLDEGPEEPLIIVSLTVNWALGKDDEAVQALTQRAIEKIEGYAAARGTGHRFRFLNYCGPWQKPFESYGEGNLEFLRGVSRKCDPDGLFQKGCVGGFKLGLRDCEA</sequence>
<organism evidence="6 7">
    <name type="scientific">Trematosphaeria pertusa</name>
    <dbReference type="NCBI Taxonomy" id="390896"/>
    <lineage>
        <taxon>Eukaryota</taxon>
        <taxon>Fungi</taxon>
        <taxon>Dikarya</taxon>
        <taxon>Ascomycota</taxon>
        <taxon>Pezizomycotina</taxon>
        <taxon>Dothideomycetes</taxon>
        <taxon>Pleosporomycetidae</taxon>
        <taxon>Pleosporales</taxon>
        <taxon>Massarineae</taxon>
        <taxon>Trematosphaeriaceae</taxon>
        <taxon>Trematosphaeria</taxon>
    </lineage>
</organism>
<dbReference type="InterPro" id="IPR016166">
    <property type="entry name" value="FAD-bd_PCMH"/>
</dbReference>
<keyword evidence="4" id="KW-0560">Oxidoreductase</keyword>
<dbReference type="PANTHER" id="PTHR42973">
    <property type="entry name" value="BINDING OXIDOREDUCTASE, PUTATIVE (AFU_ORTHOLOGUE AFUA_1G17690)-RELATED"/>
    <property type="match status" value="1"/>
</dbReference>
<dbReference type="InterPro" id="IPR036318">
    <property type="entry name" value="FAD-bd_PCMH-like_sf"/>
</dbReference>
<dbReference type="Gene3D" id="3.30.465.10">
    <property type="match status" value="1"/>
</dbReference>
<dbReference type="EMBL" id="ML987191">
    <property type="protein sequence ID" value="KAF2253796.1"/>
    <property type="molecule type" value="Genomic_DNA"/>
</dbReference>
<gene>
    <name evidence="6" type="ORF">BU26DRAFT_516083</name>
</gene>
<dbReference type="InterPro" id="IPR016167">
    <property type="entry name" value="FAD-bd_PCMH_sub1"/>
</dbReference>
<evidence type="ECO:0000259" key="5">
    <source>
        <dbReference type="PROSITE" id="PS51387"/>
    </source>
</evidence>
<dbReference type="SUPFAM" id="SSF56176">
    <property type="entry name" value="FAD-binding/transporter-associated domain-like"/>
    <property type="match status" value="1"/>
</dbReference>